<keyword evidence="4 7" id="KW-0812">Transmembrane</keyword>
<feature type="transmembrane region" description="Helical" evidence="7">
    <location>
        <begin position="341"/>
        <end position="367"/>
    </location>
</feature>
<name>A0A9W6NKD8_9ACTN</name>
<feature type="transmembrane region" description="Helical" evidence="7">
    <location>
        <begin position="69"/>
        <end position="87"/>
    </location>
</feature>
<accession>A0A9W6NKD8</accession>
<evidence type="ECO:0000313" key="10">
    <source>
        <dbReference type="Proteomes" id="UP001143480"/>
    </source>
</evidence>
<feature type="transmembrane region" description="Helical" evidence="7">
    <location>
        <begin position="39"/>
        <end position="57"/>
    </location>
</feature>
<dbReference type="Proteomes" id="UP001143480">
    <property type="component" value="Unassembled WGS sequence"/>
</dbReference>
<evidence type="ECO:0000256" key="3">
    <source>
        <dbReference type="ARBA" id="ARBA00022475"/>
    </source>
</evidence>
<dbReference type="EMBL" id="BSFP01000007">
    <property type="protein sequence ID" value="GLL00194.1"/>
    <property type="molecule type" value="Genomic_DNA"/>
</dbReference>
<feature type="transmembrane region" description="Helical" evidence="7">
    <location>
        <begin position="413"/>
        <end position="433"/>
    </location>
</feature>
<keyword evidence="2" id="KW-0813">Transport</keyword>
<dbReference type="PANTHER" id="PTHR42718:SF46">
    <property type="entry name" value="BLR6921 PROTEIN"/>
    <property type="match status" value="1"/>
</dbReference>
<dbReference type="Gene3D" id="1.20.1250.20">
    <property type="entry name" value="MFS general substrate transporter like domains"/>
    <property type="match status" value="1"/>
</dbReference>
<proteinExistence type="predicted"/>
<feature type="transmembrane region" description="Helical" evidence="7">
    <location>
        <begin position="248"/>
        <end position="273"/>
    </location>
</feature>
<comment type="caution">
    <text evidence="9">The sequence shown here is derived from an EMBL/GenBank/DDBJ whole genome shotgun (WGS) entry which is preliminary data.</text>
</comment>
<dbReference type="PANTHER" id="PTHR42718">
    <property type="entry name" value="MAJOR FACILITATOR SUPERFAMILY MULTIDRUG TRANSPORTER MFSC"/>
    <property type="match status" value="1"/>
</dbReference>
<keyword evidence="6 7" id="KW-0472">Membrane</keyword>
<evidence type="ECO:0000256" key="4">
    <source>
        <dbReference type="ARBA" id="ARBA00022692"/>
    </source>
</evidence>
<gene>
    <name evidence="9" type="ORF">GCM10017581_019340</name>
</gene>
<feature type="transmembrane region" description="Helical" evidence="7">
    <location>
        <begin position="388"/>
        <end position="407"/>
    </location>
</feature>
<reference evidence="9" key="2">
    <citation type="submission" date="2023-01" db="EMBL/GenBank/DDBJ databases">
        <authorList>
            <person name="Sun Q."/>
            <person name="Evtushenko L."/>
        </authorList>
    </citation>
    <scope>NUCLEOTIDE SEQUENCE</scope>
    <source>
        <strain evidence="9">VKM Ac-1321</strain>
    </source>
</reference>
<dbReference type="InterPro" id="IPR036259">
    <property type="entry name" value="MFS_trans_sf"/>
</dbReference>
<dbReference type="RefSeq" id="WP_261963015.1">
    <property type="nucleotide sequence ID" value="NZ_BAAAXA010000003.1"/>
</dbReference>
<evidence type="ECO:0000313" key="9">
    <source>
        <dbReference type="EMBL" id="GLL00194.1"/>
    </source>
</evidence>
<sequence length="481" mass="48513">MTLLFMLLTVVLIQAMVAGINLAIPSLAAGGLHPSHTDLVWVVDAYVLVFAALLIPLGALGDRIGRKRAVVWGLALFAASCTISALAPNVLTLQLGRALGGAAAALAQPATLGVLLAVYKESRTRAVTLWTVALGVGGVAGNLIAGAVLRSAAWPWFFWAFVPAAVVVLVLTALLVPQVPRFPSRTSAVDTVVLAGGLFALLFGIIEGPEHGWASSPVLGAFGLALALLAAFVWRGRHGRSPLLDPRVFAIASVRAGTLGVAASFLALFGLFFVNAQFLQDVKGYSPLLTGFAILPLAVGMLVMSALAGRPGAGRVTIAAGMGLVALGLVLLSFVRAGTPYPWYALCLLITAAGLGLCAPALTTGVLRGLPPARAGLGSGLNSAAREVGAALGVAVIGSVLNSTTSFTAGIAMGYRVLAALLLVFGAVAVAMWPRGDAAPVGEAVAGGERVRVPGAEAGAAGLGEDLPEMPGGGVVAGVAR</sequence>
<feature type="transmembrane region" description="Helical" evidence="7">
    <location>
        <begin position="156"/>
        <end position="176"/>
    </location>
</feature>
<comment type="subcellular location">
    <subcellularLocation>
        <location evidence="1">Cell membrane</location>
        <topology evidence="1">Multi-pass membrane protein</topology>
    </subcellularLocation>
</comment>
<dbReference type="Pfam" id="PF07690">
    <property type="entry name" value="MFS_1"/>
    <property type="match status" value="1"/>
</dbReference>
<evidence type="ECO:0000256" key="6">
    <source>
        <dbReference type="ARBA" id="ARBA00023136"/>
    </source>
</evidence>
<protein>
    <submittedName>
        <fullName evidence="9">MFS transporter</fullName>
    </submittedName>
</protein>
<dbReference type="CDD" id="cd17321">
    <property type="entry name" value="MFS_MMR_MDR_like"/>
    <property type="match status" value="1"/>
</dbReference>
<dbReference type="InterPro" id="IPR020846">
    <property type="entry name" value="MFS_dom"/>
</dbReference>
<dbReference type="AlphaFoldDB" id="A0A9W6NKD8"/>
<evidence type="ECO:0000256" key="5">
    <source>
        <dbReference type="ARBA" id="ARBA00022989"/>
    </source>
</evidence>
<evidence type="ECO:0000256" key="2">
    <source>
        <dbReference type="ARBA" id="ARBA00022448"/>
    </source>
</evidence>
<dbReference type="InterPro" id="IPR011701">
    <property type="entry name" value="MFS"/>
</dbReference>
<dbReference type="PROSITE" id="PS50850">
    <property type="entry name" value="MFS"/>
    <property type="match status" value="1"/>
</dbReference>
<feature type="transmembrane region" description="Helical" evidence="7">
    <location>
        <begin position="126"/>
        <end position="150"/>
    </location>
</feature>
<evidence type="ECO:0000256" key="7">
    <source>
        <dbReference type="SAM" id="Phobius"/>
    </source>
</evidence>
<keyword evidence="5 7" id="KW-1133">Transmembrane helix</keyword>
<keyword evidence="10" id="KW-1185">Reference proteome</keyword>
<evidence type="ECO:0000259" key="8">
    <source>
        <dbReference type="PROSITE" id="PS50850"/>
    </source>
</evidence>
<feature type="transmembrane region" description="Helical" evidence="7">
    <location>
        <begin position="285"/>
        <end position="304"/>
    </location>
</feature>
<organism evidence="9 10">
    <name type="scientific">Dactylosporangium matsuzakiense</name>
    <dbReference type="NCBI Taxonomy" id="53360"/>
    <lineage>
        <taxon>Bacteria</taxon>
        <taxon>Bacillati</taxon>
        <taxon>Actinomycetota</taxon>
        <taxon>Actinomycetes</taxon>
        <taxon>Micromonosporales</taxon>
        <taxon>Micromonosporaceae</taxon>
        <taxon>Dactylosporangium</taxon>
    </lineage>
</organism>
<evidence type="ECO:0000256" key="1">
    <source>
        <dbReference type="ARBA" id="ARBA00004651"/>
    </source>
</evidence>
<feature type="domain" description="Major facilitator superfamily (MFS) profile" evidence="8">
    <location>
        <begin position="1"/>
        <end position="437"/>
    </location>
</feature>
<feature type="transmembrane region" description="Helical" evidence="7">
    <location>
        <begin position="316"/>
        <end position="335"/>
    </location>
</feature>
<dbReference type="GO" id="GO:0022857">
    <property type="term" value="F:transmembrane transporter activity"/>
    <property type="evidence" value="ECO:0007669"/>
    <property type="project" value="InterPro"/>
</dbReference>
<feature type="transmembrane region" description="Helical" evidence="7">
    <location>
        <begin position="218"/>
        <end position="236"/>
    </location>
</feature>
<feature type="transmembrane region" description="Helical" evidence="7">
    <location>
        <begin position="188"/>
        <end position="206"/>
    </location>
</feature>
<keyword evidence="3" id="KW-1003">Cell membrane</keyword>
<dbReference type="SUPFAM" id="SSF103473">
    <property type="entry name" value="MFS general substrate transporter"/>
    <property type="match status" value="1"/>
</dbReference>
<reference evidence="9" key="1">
    <citation type="journal article" date="2014" name="Int. J. Syst. Evol. Microbiol.">
        <title>Complete genome sequence of Corynebacterium casei LMG S-19264T (=DSM 44701T), isolated from a smear-ripened cheese.</title>
        <authorList>
            <consortium name="US DOE Joint Genome Institute (JGI-PGF)"/>
            <person name="Walter F."/>
            <person name="Albersmeier A."/>
            <person name="Kalinowski J."/>
            <person name="Ruckert C."/>
        </authorList>
    </citation>
    <scope>NUCLEOTIDE SEQUENCE</scope>
    <source>
        <strain evidence="9">VKM Ac-1321</strain>
    </source>
</reference>
<dbReference type="GO" id="GO:0005886">
    <property type="term" value="C:plasma membrane"/>
    <property type="evidence" value="ECO:0007669"/>
    <property type="project" value="UniProtKB-SubCell"/>
</dbReference>